<proteinExistence type="inferred from homology"/>
<feature type="domain" description="PurM-like N-terminal" evidence="16">
    <location>
        <begin position="55"/>
        <end position="159"/>
    </location>
</feature>
<dbReference type="GO" id="GO:0005524">
    <property type="term" value="F:ATP binding"/>
    <property type="evidence" value="ECO:0007669"/>
    <property type="project" value="UniProtKB-KW"/>
</dbReference>
<evidence type="ECO:0000256" key="2">
    <source>
        <dbReference type="ARBA" id="ARBA00004686"/>
    </source>
</evidence>
<dbReference type="GO" id="GO:0004637">
    <property type="term" value="F:phosphoribosylamine-glycine ligase activity"/>
    <property type="evidence" value="ECO:0007669"/>
    <property type="project" value="TreeGrafter"/>
</dbReference>
<feature type="domain" description="PurM-like C-terminal" evidence="17">
    <location>
        <begin position="172"/>
        <end position="326"/>
    </location>
</feature>
<evidence type="ECO:0000256" key="6">
    <source>
        <dbReference type="ARBA" id="ARBA00022490"/>
    </source>
</evidence>
<comment type="pathway">
    <text evidence="2 15">Purine metabolism; IMP biosynthesis via de novo pathway; 5-amino-1-(5-phospho-D-ribosyl)imidazole from N(2)-formyl-N(1)-(5-phospho-D-ribosyl)glycinamide: step 2/2.</text>
</comment>
<evidence type="ECO:0000256" key="12">
    <source>
        <dbReference type="ARBA" id="ARBA00032931"/>
    </source>
</evidence>
<dbReference type="EMBL" id="FKLO01000073">
    <property type="protein sequence ID" value="SAM70524.1"/>
    <property type="molecule type" value="Genomic_DNA"/>
</dbReference>
<evidence type="ECO:0000256" key="3">
    <source>
        <dbReference type="ARBA" id="ARBA00010280"/>
    </source>
</evidence>
<gene>
    <name evidence="15" type="primary">purM</name>
    <name evidence="18" type="ORF">CHUV0807_2208</name>
</gene>
<dbReference type="HAMAP" id="MF_00741">
    <property type="entry name" value="AIRS"/>
    <property type="match status" value="1"/>
</dbReference>
<dbReference type="GO" id="GO:0005829">
    <property type="term" value="C:cytosol"/>
    <property type="evidence" value="ECO:0007669"/>
    <property type="project" value="TreeGrafter"/>
</dbReference>
<dbReference type="SUPFAM" id="SSF55326">
    <property type="entry name" value="PurM N-terminal domain-like"/>
    <property type="match status" value="1"/>
</dbReference>
<evidence type="ECO:0000256" key="8">
    <source>
        <dbReference type="ARBA" id="ARBA00022741"/>
    </source>
</evidence>
<keyword evidence="9 15" id="KW-0658">Purine biosynthesis</keyword>
<dbReference type="InterPro" id="IPR010918">
    <property type="entry name" value="PurM-like_C_dom"/>
</dbReference>
<dbReference type="PANTHER" id="PTHR10520:SF12">
    <property type="entry name" value="TRIFUNCTIONAL PURINE BIOSYNTHETIC PROTEIN ADENOSINE-3"/>
    <property type="match status" value="1"/>
</dbReference>
<dbReference type="Gene3D" id="3.30.1330.10">
    <property type="entry name" value="PurM-like, N-terminal domain"/>
    <property type="match status" value="1"/>
</dbReference>
<dbReference type="GO" id="GO:0046084">
    <property type="term" value="P:adenine biosynthetic process"/>
    <property type="evidence" value="ECO:0007669"/>
    <property type="project" value="TreeGrafter"/>
</dbReference>
<evidence type="ECO:0000313" key="19">
    <source>
        <dbReference type="Proteomes" id="UP000190837"/>
    </source>
</evidence>
<evidence type="ECO:0000256" key="11">
    <source>
        <dbReference type="ARBA" id="ARBA00031908"/>
    </source>
</evidence>
<dbReference type="CDD" id="cd02196">
    <property type="entry name" value="PurM"/>
    <property type="match status" value="1"/>
</dbReference>
<keyword evidence="8 15" id="KW-0547">Nucleotide-binding</keyword>
<evidence type="ECO:0000256" key="7">
    <source>
        <dbReference type="ARBA" id="ARBA00022598"/>
    </source>
</evidence>
<reference evidence="19" key="1">
    <citation type="submission" date="2016-04" db="EMBL/GenBank/DDBJ databases">
        <authorList>
            <person name="Tagini F."/>
        </authorList>
    </citation>
    <scope>NUCLEOTIDE SEQUENCE [LARGE SCALE GENOMIC DNA]</scope>
    <source>
        <strain evidence="19">CHUV0807</strain>
    </source>
</reference>
<dbReference type="SUPFAM" id="SSF56042">
    <property type="entry name" value="PurM C-terminal domain-like"/>
    <property type="match status" value="1"/>
</dbReference>
<evidence type="ECO:0000259" key="17">
    <source>
        <dbReference type="Pfam" id="PF02769"/>
    </source>
</evidence>
<evidence type="ECO:0000256" key="10">
    <source>
        <dbReference type="ARBA" id="ARBA00022840"/>
    </source>
</evidence>
<comment type="subcellular location">
    <subcellularLocation>
        <location evidence="1 15">Cytoplasm</location>
    </subcellularLocation>
</comment>
<dbReference type="InterPro" id="IPR036921">
    <property type="entry name" value="PurM-like_N_sf"/>
</dbReference>
<dbReference type="FunFam" id="3.30.1330.10:FF:000001">
    <property type="entry name" value="Phosphoribosylformylglycinamidine cyclo-ligase"/>
    <property type="match status" value="1"/>
</dbReference>
<dbReference type="RefSeq" id="WP_079541889.1">
    <property type="nucleotide sequence ID" value="NZ_FKLO01000073.1"/>
</dbReference>
<dbReference type="FunFam" id="3.90.650.10:FF:000011">
    <property type="entry name" value="Phosphoribosylformylglycinamidine cyclo-ligase"/>
    <property type="match status" value="1"/>
</dbReference>
<accession>A0A1C3H6K3</accession>
<evidence type="ECO:0000256" key="9">
    <source>
        <dbReference type="ARBA" id="ARBA00022755"/>
    </source>
</evidence>
<dbReference type="UniPathway" id="UPA00074">
    <property type="reaction ID" value="UER00129"/>
</dbReference>
<name>A0A1C3H6K3_9GAMM</name>
<keyword evidence="7 15" id="KW-0436">Ligase</keyword>
<dbReference type="InterPro" id="IPR016188">
    <property type="entry name" value="PurM-like_N"/>
</dbReference>
<comment type="catalytic activity">
    <reaction evidence="14 15">
        <text>2-formamido-N(1)-(5-O-phospho-beta-D-ribosyl)acetamidine + ATP = 5-amino-1-(5-phospho-beta-D-ribosyl)imidazole + ADP + phosphate + H(+)</text>
        <dbReference type="Rhea" id="RHEA:23032"/>
        <dbReference type="ChEBI" id="CHEBI:15378"/>
        <dbReference type="ChEBI" id="CHEBI:30616"/>
        <dbReference type="ChEBI" id="CHEBI:43474"/>
        <dbReference type="ChEBI" id="CHEBI:137981"/>
        <dbReference type="ChEBI" id="CHEBI:147287"/>
        <dbReference type="ChEBI" id="CHEBI:456216"/>
        <dbReference type="EC" id="6.3.3.1"/>
    </reaction>
</comment>
<dbReference type="Proteomes" id="UP000190837">
    <property type="component" value="Unassembled WGS sequence"/>
</dbReference>
<evidence type="ECO:0000313" key="18">
    <source>
        <dbReference type="EMBL" id="SAM70524.1"/>
    </source>
</evidence>
<dbReference type="NCBIfam" id="TIGR00878">
    <property type="entry name" value="purM"/>
    <property type="match status" value="1"/>
</dbReference>
<evidence type="ECO:0000256" key="14">
    <source>
        <dbReference type="ARBA" id="ARBA00049057"/>
    </source>
</evidence>
<dbReference type="GO" id="GO:0004641">
    <property type="term" value="F:phosphoribosylformylglycinamidine cyclo-ligase activity"/>
    <property type="evidence" value="ECO:0007669"/>
    <property type="project" value="UniProtKB-UniRule"/>
</dbReference>
<keyword evidence="10 15" id="KW-0067">ATP-binding</keyword>
<dbReference type="Gene3D" id="3.90.650.10">
    <property type="entry name" value="PurM-like C-terminal domain"/>
    <property type="match status" value="1"/>
</dbReference>
<dbReference type="Pfam" id="PF02769">
    <property type="entry name" value="AIRS_C"/>
    <property type="match status" value="1"/>
</dbReference>
<keyword evidence="6 15" id="KW-0963">Cytoplasm</keyword>
<sequence length="331" mass="34677">MSLDYKSAGVDKEAGYDTVERIKRYAGATHNARVLGQIGAFGAFYDLSGYQHPILVSGTDGVGTKLKIAFALGKYDTIGIDAVAMCVNDILCHGAAPQYFLDYLACGKLEPEVAADIVKGVADGCAQANAALIGGETAEMPGFYQAGEYDIAGFAVGVVEKADLIDGSKVATGDVLIGLPSSGYHSNGYSLLRKIFTDLDAVVDGKSIGEHLLTPTKIYVKPVLAALAAHRVHGLAHITGGGLPENLPRAYGKGLTAVVDTATFPRPPLLDAILEHVQKDECYGTFNMGIGFILIAPPGEADALIATLQAHGEDARIIGRMEAGDVSLRLQ</sequence>
<dbReference type="InterPro" id="IPR036676">
    <property type="entry name" value="PurM-like_C_sf"/>
</dbReference>
<evidence type="ECO:0000256" key="13">
    <source>
        <dbReference type="ARBA" id="ARBA00033093"/>
    </source>
</evidence>
<evidence type="ECO:0000256" key="1">
    <source>
        <dbReference type="ARBA" id="ARBA00004496"/>
    </source>
</evidence>
<dbReference type="AlphaFoldDB" id="A0A1C3H6K3"/>
<dbReference type="Pfam" id="PF00586">
    <property type="entry name" value="AIRS"/>
    <property type="match status" value="1"/>
</dbReference>
<evidence type="ECO:0000256" key="4">
    <source>
        <dbReference type="ARBA" id="ARBA00013047"/>
    </source>
</evidence>
<protein>
    <recommendedName>
        <fullName evidence="5 15">Phosphoribosylformylglycinamidine cyclo-ligase</fullName>
        <ecNumber evidence="4 15">6.3.3.1</ecNumber>
    </recommendedName>
    <alternativeName>
        <fullName evidence="12 15">AIR synthase</fullName>
    </alternativeName>
    <alternativeName>
        <fullName evidence="13 15">AIRS</fullName>
    </alternativeName>
    <alternativeName>
        <fullName evidence="11 15">Phosphoribosyl-aminoimidazole synthetase</fullName>
    </alternativeName>
</protein>
<dbReference type="GO" id="GO:0006189">
    <property type="term" value="P:'de novo' IMP biosynthetic process"/>
    <property type="evidence" value="ECO:0007669"/>
    <property type="project" value="UniProtKB-UniRule"/>
</dbReference>
<comment type="similarity">
    <text evidence="3 15">Belongs to the AIR synthase family.</text>
</comment>
<evidence type="ECO:0000259" key="16">
    <source>
        <dbReference type="Pfam" id="PF00586"/>
    </source>
</evidence>
<evidence type="ECO:0000256" key="15">
    <source>
        <dbReference type="HAMAP-Rule" id="MF_00741"/>
    </source>
</evidence>
<dbReference type="PANTHER" id="PTHR10520">
    <property type="entry name" value="TRIFUNCTIONAL PURINE BIOSYNTHETIC PROTEIN ADENOSINE-3-RELATED"/>
    <property type="match status" value="1"/>
</dbReference>
<evidence type="ECO:0000256" key="5">
    <source>
        <dbReference type="ARBA" id="ARBA00020367"/>
    </source>
</evidence>
<organism evidence="18 19">
    <name type="scientific">Cardiobacterium hominis</name>
    <dbReference type="NCBI Taxonomy" id="2718"/>
    <lineage>
        <taxon>Bacteria</taxon>
        <taxon>Pseudomonadati</taxon>
        <taxon>Pseudomonadota</taxon>
        <taxon>Gammaproteobacteria</taxon>
        <taxon>Cardiobacteriales</taxon>
        <taxon>Cardiobacteriaceae</taxon>
        <taxon>Cardiobacterium</taxon>
    </lineage>
</organism>
<dbReference type="InterPro" id="IPR004733">
    <property type="entry name" value="PurM_cligase"/>
</dbReference>
<dbReference type="EC" id="6.3.3.1" evidence="4 15"/>